<evidence type="ECO:0000313" key="2">
    <source>
        <dbReference type="Proteomes" id="UP000033352"/>
    </source>
</evidence>
<gene>
    <name evidence="1" type="ORF">SS37_24005</name>
</gene>
<protein>
    <submittedName>
        <fullName evidence="1">Uncharacterized protein</fullName>
    </submittedName>
</protein>
<reference evidence="1 2" key="1">
    <citation type="submission" date="2015-03" db="EMBL/GenBank/DDBJ databases">
        <authorList>
            <person name="McCorrison J."/>
            <person name="Sanka R."/>
            <person name="Adams M."/>
            <person name="Brinkac L."/>
            <person name="Nierman W."/>
            <person name="Sutton G."/>
            <person name="Nelson K."/>
            <person name="Kiedrowski L."/>
            <person name="Guerrero D."/>
            <person name="Bonomo R."/>
        </authorList>
    </citation>
    <scope>NUCLEOTIDE SEQUENCE [LARGE SCALE GENOMIC DNA]</scope>
    <source>
        <strain evidence="1 2">35699</strain>
    </source>
</reference>
<organism evidence="1 2">
    <name type="scientific">Enterobacter sichuanensis</name>
    <dbReference type="NCBI Taxonomy" id="2071710"/>
    <lineage>
        <taxon>Bacteria</taxon>
        <taxon>Pseudomonadati</taxon>
        <taxon>Pseudomonadota</taxon>
        <taxon>Gammaproteobacteria</taxon>
        <taxon>Enterobacterales</taxon>
        <taxon>Enterobacteriaceae</taxon>
        <taxon>Enterobacter</taxon>
        <taxon>Enterobacter cloacae complex</taxon>
    </lineage>
</organism>
<proteinExistence type="predicted"/>
<dbReference type="AlphaFoldDB" id="A0A0F1A0R2"/>
<name>A0A0F1A0R2_9ENTR</name>
<dbReference type="EMBL" id="JZYX01000078">
    <property type="protein sequence ID" value="KJN15776.1"/>
    <property type="molecule type" value="Genomic_DNA"/>
</dbReference>
<evidence type="ECO:0000313" key="1">
    <source>
        <dbReference type="EMBL" id="KJN15776.1"/>
    </source>
</evidence>
<sequence length="84" mass="8972">MGKLTFVIEFEDGKEPPAHAHMEALGGKVVAVAFRDALSEGNPTQTITTHPQVLSEMRCFICNGKHPIGVACQLSSPSVVSHNT</sequence>
<dbReference type="Proteomes" id="UP000033352">
    <property type="component" value="Unassembled WGS sequence"/>
</dbReference>
<comment type="caution">
    <text evidence="1">The sequence shown here is derived from an EMBL/GenBank/DDBJ whole genome shotgun (WGS) entry which is preliminary data.</text>
</comment>
<accession>A0A0F1A0R2</accession>
<dbReference type="PATRIC" id="fig|1619248.3.peg.4797"/>